<name>A0A1F7GBZ5_9BACT</name>
<dbReference type="Pfam" id="PF01025">
    <property type="entry name" value="GrpE"/>
    <property type="match status" value="1"/>
</dbReference>
<organism evidence="5 6">
    <name type="scientific">Candidatus Roizmanbacteria bacterium RIFCSPHIGHO2_01_FULL_39_12b</name>
    <dbReference type="NCBI Taxonomy" id="1802030"/>
    <lineage>
        <taxon>Bacteria</taxon>
        <taxon>Candidatus Roizmaniibacteriota</taxon>
    </lineage>
</organism>
<accession>A0A1F7GBZ5</accession>
<dbReference type="PANTHER" id="PTHR21237:SF23">
    <property type="entry name" value="GRPE PROTEIN HOMOLOG, MITOCHONDRIAL"/>
    <property type="match status" value="1"/>
</dbReference>
<evidence type="ECO:0000256" key="4">
    <source>
        <dbReference type="RuleBase" id="RU004478"/>
    </source>
</evidence>
<dbReference type="PRINTS" id="PR00773">
    <property type="entry name" value="GRPEPROTEIN"/>
</dbReference>
<keyword evidence="2 3" id="KW-0143">Chaperone</keyword>
<comment type="function">
    <text evidence="3">Participates actively in the response to hyperosmotic and heat shock by preventing the aggregation of stress-denatured proteins, in association with DnaK and GrpE. It is the nucleotide exchange factor for DnaK and may function as a thermosensor. Unfolded proteins bind initially to DnaJ; upon interaction with the DnaJ-bound protein, DnaK hydrolyzes its bound ATP, resulting in the formation of a stable complex. GrpE releases ADP from DnaK; ATP binding to DnaK triggers the release of the substrate protein, thus completing the reaction cycle. Several rounds of ATP-dependent interactions between DnaJ, DnaK and GrpE are required for fully efficient folding.</text>
</comment>
<comment type="caution">
    <text evidence="5">The sequence shown here is derived from an EMBL/GenBank/DDBJ whole genome shotgun (WGS) entry which is preliminary data.</text>
</comment>
<comment type="similarity">
    <text evidence="1 3 4">Belongs to the GrpE family.</text>
</comment>
<dbReference type="HAMAP" id="MF_01151">
    <property type="entry name" value="GrpE"/>
    <property type="match status" value="1"/>
</dbReference>
<dbReference type="Proteomes" id="UP000178372">
    <property type="component" value="Unassembled WGS sequence"/>
</dbReference>
<gene>
    <name evidence="3" type="primary">grpE</name>
    <name evidence="5" type="ORF">A2690_01590</name>
</gene>
<keyword evidence="3" id="KW-0346">Stress response</keyword>
<dbReference type="GO" id="GO:0005737">
    <property type="term" value="C:cytoplasm"/>
    <property type="evidence" value="ECO:0007669"/>
    <property type="project" value="UniProtKB-SubCell"/>
</dbReference>
<comment type="subcellular location">
    <subcellularLocation>
        <location evidence="3">Cytoplasm</location>
    </subcellularLocation>
</comment>
<evidence type="ECO:0000313" key="5">
    <source>
        <dbReference type="EMBL" id="OGK16112.1"/>
    </source>
</evidence>
<dbReference type="InterPro" id="IPR009012">
    <property type="entry name" value="GrpE_head"/>
</dbReference>
<dbReference type="GO" id="GO:0006457">
    <property type="term" value="P:protein folding"/>
    <property type="evidence" value="ECO:0007669"/>
    <property type="project" value="InterPro"/>
</dbReference>
<dbReference type="EMBL" id="MFZF01000020">
    <property type="protein sequence ID" value="OGK16112.1"/>
    <property type="molecule type" value="Genomic_DNA"/>
</dbReference>
<dbReference type="Gene3D" id="2.30.22.10">
    <property type="entry name" value="Head domain of nucleotide exchange factor GrpE"/>
    <property type="match status" value="1"/>
</dbReference>
<dbReference type="GO" id="GO:0051087">
    <property type="term" value="F:protein-folding chaperone binding"/>
    <property type="evidence" value="ECO:0007669"/>
    <property type="project" value="InterPro"/>
</dbReference>
<dbReference type="InterPro" id="IPR013805">
    <property type="entry name" value="GrpE_CC"/>
</dbReference>
<reference evidence="5 6" key="1">
    <citation type="journal article" date="2016" name="Nat. Commun.">
        <title>Thousands of microbial genomes shed light on interconnected biogeochemical processes in an aquifer system.</title>
        <authorList>
            <person name="Anantharaman K."/>
            <person name="Brown C.T."/>
            <person name="Hug L.A."/>
            <person name="Sharon I."/>
            <person name="Castelle C.J."/>
            <person name="Probst A.J."/>
            <person name="Thomas B.C."/>
            <person name="Singh A."/>
            <person name="Wilkins M.J."/>
            <person name="Karaoz U."/>
            <person name="Brodie E.L."/>
            <person name="Williams K.H."/>
            <person name="Hubbard S.S."/>
            <person name="Banfield J.F."/>
        </authorList>
    </citation>
    <scope>NUCLEOTIDE SEQUENCE [LARGE SCALE GENOMIC DNA]</scope>
</reference>
<evidence type="ECO:0000256" key="1">
    <source>
        <dbReference type="ARBA" id="ARBA00009054"/>
    </source>
</evidence>
<protein>
    <recommendedName>
        <fullName evidence="3">Protein GrpE</fullName>
    </recommendedName>
    <alternativeName>
        <fullName evidence="3">HSP-70 cofactor</fullName>
    </alternativeName>
</protein>
<dbReference type="GO" id="GO:0000774">
    <property type="term" value="F:adenyl-nucleotide exchange factor activity"/>
    <property type="evidence" value="ECO:0007669"/>
    <property type="project" value="InterPro"/>
</dbReference>
<evidence type="ECO:0000256" key="2">
    <source>
        <dbReference type="ARBA" id="ARBA00023186"/>
    </source>
</evidence>
<dbReference type="GO" id="GO:0042803">
    <property type="term" value="F:protein homodimerization activity"/>
    <property type="evidence" value="ECO:0007669"/>
    <property type="project" value="InterPro"/>
</dbReference>
<dbReference type="SUPFAM" id="SSF51064">
    <property type="entry name" value="Head domain of nucleotide exchange factor GrpE"/>
    <property type="match status" value="1"/>
</dbReference>
<proteinExistence type="inferred from homology"/>
<sequence>MKKGIKDGQKPNEIDALKQNYLRALADYQNLERRTNEQIGQIRHTAGKHLLLQLLDVVDDVERAEVFVNDEGLSHVRNKLLKILEDSGVKQIEVLGQEFDPNVAECIELVEGKENRVIKELQKGYTLHGEVLRTAKVAVGRS</sequence>
<dbReference type="AlphaFoldDB" id="A0A1F7GBZ5"/>
<dbReference type="SUPFAM" id="SSF58014">
    <property type="entry name" value="Coiled-coil domain of nucleotide exchange factor GrpE"/>
    <property type="match status" value="1"/>
</dbReference>
<dbReference type="PANTHER" id="PTHR21237">
    <property type="entry name" value="GRPE PROTEIN"/>
    <property type="match status" value="1"/>
</dbReference>
<dbReference type="Gene3D" id="3.90.20.20">
    <property type="match status" value="1"/>
</dbReference>
<dbReference type="GO" id="GO:0051082">
    <property type="term" value="F:unfolded protein binding"/>
    <property type="evidence" value="ECO:0007669"/>
    <property type="project" value="TreeGrafter"/>
</dbReference>
<keyword evidence="3" id="KW-0963">Cytoplasm</keyword>
<evidence type="ECO:0000313" key="6">
    <source>
        <dbReference type="Proteomes" id="UP000178372"/>
    </source>
</evidence>
<evidence type="ECO:0000256" key="3">
    <source>
        <dbReference type="HAMAP-Rule" id="MF_01151"/>
    </source>
</evidence>
<dbReference type="InterPro" id="IPR000740">
    <property type="entry name" value="GrpE"/>
</dbReference>
<comment type="subunit">
    <text evidence="3">Homodimer.</text>
</comment>